<dbReference type="FunFam" id="3.30.50.10:FF:000007">
    <property type="entry name" value="Nitrogen regulatory AreA, N-terminal"/>
    <property type="match status" value="1"/>
</dbReference>
<dbReference type="PANTHER" id="PTHR10071">
    <property type="entry name" value="TRANSCRIPTION FACTOR GATA FAMILY MEMBER"/>
    <property type="match status" value="1"/>
</dbReference>
<evidence type="ECO:0000259" key="10">
    <source>
        <dbReference type="PROSITE" id="PS50114"/>
    </source>
</evidence>
<dbReference type="GO" id="GO:0045944">
    <property type="term" value="P:positive regulation of transcription by RNA polymerase II"/>
    <property type="evidence" value="ECO:0007669"/>
    <property type="project" value="TreeGrafter"/>
</dbReference>
<evidence type="ECO:0000313" key="11">
    <source>
        <dbReference type="EMBL" id="CCK70595.1"/>
    </source>
</evidence>
<dbReference type="GO" id="GO:0008270">
    <property type="term" value="F:zinc ion binding"/>
    <property type="evidence" value="ECO:0007669"/>
    <property type="project" value="UniProtKB-KW"/>
</dbReference>
<feature type="compositionally biased region" description="Low complexity" evidence="9">
    <location>
        <begin position="288"/>
        <end position="309"/>
    </location>
</feature>
<dbReference type="HOGENOM" id="CLU_595952_0_0_1"/>
<dbReference type="PROSITE" id="PS00344">
    <property type="entry name" value="GATA_ZN_FINGER_1"/>
    <property type="match status" value="1"/>
</dbReference>
<dbReference type="InterPro" id="IPR013860">
    <property type="entry name" value="AreA_GATA"/>
</dbReference>
<organism evidence="11 12">
    <name type="scientific">Huiozyma naganishii (strain ATCC MYA-139 / BCRC 22969 / CBS 8797 / KCTC 17520 / NBRC 10181 / NCYC 3082 / Yp74L-3)</name>
    <name type="common">Yeast</name>
    <name type="synonym">Kazachstania naganishii</name>
    <dbReference type="NCBI Taxonomy" id="1071383"/>
    <lineage>
        <taxon>Eukaryota</taxon>
        <taxon>Fungi</taxon>
        <taxon>Dikarya</taxon>
        <taxon>Ascomycota</taxon>
        <taxon>Saccharomycotina</taxon>
        <taxon>Saccharomycetes</taxon>
        <taxon>Saccharomycetales</taxon>
        <taxon>Saccharomycetaceae</taxon>
        <taxon>Huiozyma</taxon>
    </lineage>
</organism>
<dbReference type="PROSITE" id="PS50114">
    <property type="entry name" value="GATA_ZN_FINGER_2"/>
    <property type="match status" value="1"/>
</dbReference>
<dbReference type="Pfam" id="PF08550">
    <property type="entry name" value="GATA_AreA"/>
    <property type="match status" value="1"/>
</dbReference>
<dbReference type="GO" id="GO:0005634">
    <property type="term" value="C:nucleus"/>
    <property type="evidence" value="ECO:0007669"/>
    <property type="project" value="UniProtKB-SubCell"/>
</dbReference>
<dbReference type="GeneID" id="34526295"/>
<keyword evidence="7" id="KW-0539">Nucleus</keyword>
<keyword evidence="12" id="KW-1185">Reference proteome</keyword>
<evidence type="ECO:0000256" key="5">
    <source>
        <dbReference type="ARBA" id="ARBA00023015"/>
    </source>
</evidence>
<dbReference type="InterPro" id="IPR039355">
    <property type="entry name" value="Transcription_factor_GATA"/>
</dbReference>
<dbReference type="OrthoDB" id="515401at2759"/>
<keyword evidence="2" id="KW-0479">Metal-binding</keyword>
<dbReference type="InterPro" id="IPR013088">
    <property type="entry name" value="Znf_NHR/GATA"/>
</dbReference>
<keyword evidence="4" id="KW-0862">Zinc</keyword>
<feature type="region of interest" description="Disordered" evidence="9">
    <location>
        <begin position="455"/>
        <end position="475"/>
    </location>
</feature>
<dbReference type="GO" id="GO:0000122">
    <property type="term" value="P:negative regulation of transcription by RNA polymerase II"/>
    <property type="evidence" value="ECO:0007669"/>
    <property type="project" value="TreeGrafter"/>
</dbReference>
<feature type="domain" description="GATA-type" evidence="10">
    <location>
        <begin position="402"/>
        <end position="455"/>
    </location>
</feature>
<keyword evidence="6" id="KW-0804">Transcription</keyword>
<dbReference type="eggNOG" id="KOG1601">
    <property type="taxonomic scope" value="Eukaryota"/>
</dbReference>
<dbReference type="AlphaFoldDB" id="J7R6W5"/>
<dbReference type="CDD" id="cd00202">
    <property type="entry name" value="ZnF_GATA"/>
    <property type="match status" value="1"/>
</dbReference>
<dbReference type="Proteomes" id="UP000006310">
    <property type="component" value="Chromosome 5"/>
</dbReference>
<evidence type="ECO:0000256" key="4">
    <source>
        <dbReference type="ARBA" id="ARBA00022833"/>
    </source>
</evidence>
<evidence type="ECO:0000256" key="2">
    <source>
        <dbReference type="ARBA" id="ARBA00022723"/>
    </source>
</evidence>
<keyword evidence="3 8" id="KW-0863">Zinc-finger</keyword>
<dbReference type="PRINTS" id="PR00619">
    <property type="entry name" value="GATAZNFINGER"/>
</dbReference>
<evidence type="ECO:0000256" key="3">
    <source>
        <dbReference type="ARBA" id="ARBA00022771"/>
    </source>
</evidence>
<evidence type="ECO:0000256" key="1">
    <source>
        <dbReference type="ARBA" id="ARBA00004123"/>
    </source>
</evidence>
<evidence type="ECO:0000256" key="9">
    <source>
        <dbReference type="SAM" id="MobiDB-lite"/>
    </source>
</evidence>
<dbReference type="KEGG" id="kng:KNAG_0E03370"/>
<evidence type="ECO:0000256" key="7">
    <source>
        <dbReference type="ARBA" id="ARBA00023242"/>
    </source>
</evidence>
<dbReference type="GO" id="GO:0000978">
    <property type="term" value="F:RNA polymerase II cis-regulatory region sequence-specific DNA binding"/>
    <property type="evidence" value="ECO:0007669"/>
    <property type="project" value="TreeGrafter"/>
</dbReference>
<name>J7R6W5_HUIN7</name>
<dbReference type="Pfam" id="PF00320">
    <property type="entry name" value="GATA"/>
    <property type="match status" value="1"/>
</dbReference>
<keyword evidence="5" id="KW-0805">Transcription regulation</keyword>
<dbReference type="EMBL" id="HE978318">
    <property type="protein sequence ID" value="CCK70595.1"/>
    <property type="molecule type" value="Genomic_DNA"/>
</dbReference>
<evidence type="ECO:0000313" key="12">
    <source>
        <dbReference type="Proteomes" id="UP000006310"/>
    </source>
</evidence>
<feature type="region of interest" description="Disordered" evidence="9">
    <location>
        <begin position="372"/>
        <end position="397"/>
    </location>
</feature>
<dbReference type="GO" id="GO:0000981">
    <property type="term" value="F:DNA-binding transcription factor activity, RNA polymerase II-specific"/>
    <property type="evidence" value="ECO:0007669"/>
    <property type="project" value="TreeGrafter"/>
</dbReference>
<reference evidence="11 12" key="1">
    <citation type="journal article" date="2011" name="Proc. Natl. Acad. Sci. U.S.A.">
        <title>Evolutionary erosion of yeast sex chromosomes by mating-type switching accidents.</title>
        <authorList>
            <person name="Gordon J.L."/>
            <person name="Armisen D."/>
            <person name="Proux-Wera E."/>
            <person name="Oheigeartaigh S.S."/>
            <person name="Byrne K.P."/>
            <person name="Wolfe K.H."/>
        </authorList>
    </citation>
    <scope>NUCLEOTIDE SEQUENCE [LARGE SCALE GENOMIC DNA]</scope>
    <source>
        <strain evidence="12">ATCC MYA-139 / BCRC 22969 / CBS 8797 / CCRC 22969 / KCTC 17520 / NBRC 10181 / NCYC 3082</strain>
    </source>
</reference>
<dbReference type="RefSeq" id="XP_022464841.1">
    <property type="nucleotide sequence ID" value="XM_022608334.1"/>
</dbReference>
<dbReference type="PANTHER" id="PTHR10071:SF281">
    <property type="entry name" value="BOX A-BINDING FACTOR-RELATED"/>
    <property type="match status" value="1"/>
</dbReference>
<evidence type="ECO:0000256" key="6">
    <source>
        <dbReference type="ARBA" id="ARBA00023163"/>
    </source>
</evidence>
<dbReference type="STRING" id="1071383.J7R6W5"/>
<evidence type="ECO:0000256" key="8">
    <source>
        <dbReference type="PROSITE-ProRule" id="PRU00094"/>
    </source>
</evidence>
<gene>
    <name evidence="11" type="primary">KNAG0E03370</name>
    <name evidence="11" type="ordered locus">KNAG_0E03370</name>
</gene>
<reference evidence="12" key="2">
    <citation type="submission" date="2012-08" db="EMBL/GenBank/DDBJ databases">
        <title>Genome sequence of Kazachstania naganishii.</title>
        <authorList>
            <person name="Gordon J.L."/>
            <person name="Armisen D."/>
            <person name="Proux-Wera E."/>
            <person name="OhEigeartaigh S.S."/>
            <person name="Byrne K.P."/>
            <person name="Wolfe K.H."/>
        </authorList>
    </citation>
    <scope>NUCLEOTIDE SEQUENCE [LARGE SCALE GENOMIC DNA]</scope>
    <source>
        <strain evidence="12">ATCC MYA-139 / BCRC 22969 / CBS 8797 / CCRC 22969 / KCTC 17520 / NBRC 10181 / NCYC 3082</strain>
    </source>
</reference>
<dbReference type="SMART" id="SM00401">
    <property type="entry name" value="ZnF_GATA"/>
    <property type="match status" value="1"/>
</dbReference>
<dbReference type="SUPFAM" id="SSF57716">
    <property type="entry name" value="Glucocorticoid receptor-like (DNA-binding domain)"/>
    <property type="match status" value="1"/>
</dbReference>
<dbReference type="Gene3D" id="3.30.50.10">
    <property type="entry name" value="Erythroid Transcription Factor GATA-1, subunit A"/>
    <property type="match status" value="1"/>
</dbReference>
<sequence>MSALSYSLKYFQDHAQPTTATTVAMPGGGPGDGAVPAESNRKVLDAFVKLDDSLVTTNILPDSSRASSGTCTAYPNIDDSVDIWKLYTRAKKNLPESQRILNMSWRLQGVRRRIGVHEGVVSDDGMARLALLPSQLQTAKYENAVETEEVGGAHAIPISTMHTDPVDNYSKQHSIFHSYHEDALQSFNERELSSSIPFGPSFSDKQQQLGSSHATADLDMNDLTGFNNSEYFSSSIPNDPHQGNSMFIDNDNITFKTEFDLDINDMDSSNMVCDPADRSESADPSLYNNDTSSPTSSTATTNTLRNTSSINIPQFSSSVNHYQQPTAVRNANNNNLHPAHLSSFLSTNGGPGQGNITFSLPTSELMRARQTPLSASTTPMPPTVKKRPTQRKNSSARLITPPQDKIRCSNCQTHNTPLWRKDAEGNSLCNACGLFLKLHGVMRPLSLKTDVIKKRQRNSNNQGNGGNTARNEFNAKKNYSVKKVGSKEKLNLDWLNLNL</sequence>
<accession>J7R6W5</accession>
<protein>
    <recommendedName>
        <fullName evidence="10">GATA-type domain-containing protein</fullName>
    </recommendedName>
</protein>
<comment type="subcellular location">
    <subcellularLocation>
        <location evidence="1">Nucleus</location>
    </subcellularLocation>
</comment>
<proteinExistence type="predicted"/>
<feature type="region of interest" description="Disordered" evidence="9">
    <location>
        <begin position="270"/>
        <end position="309"/>
    </location>
</feature>
<dbReference type="InterPro" id="IPR000679">
    <property type="entry name" value="Znf_GATA"/>
</dbReference>